<dbReference type="InterPro" id="IPR003121">
    <property type="entry name" value="SWIB_MDM2_domain"/>
</dbReference>
<dbReference type="SMART" id="SM00151">
    <property type="entry name" value="SWIB"/>
    <property type="match status" value="2"/>
</dbReference>
<dbReference type="SUPFAM" id="SSF47592">
    <property type="entry name" value="SWIB/MDM2 domain"/>
    <property type="match status" value="2"/>
</dbReference>
<dbReference type="EMBL" id="CP144696">
    <property type="protein sequence ID" value="WVZ13347.1"/>
    <property type="molecule type" value="Genomic_DNA"/>
</dbReference>
<evidence type="ECO:0000259" key="3">
    <source>
        <dbReference type="PROSITE" id="PS51998"/>
    </source>
</evidence>
<feature type="domain" description="DM2" evidence="2">
    <location>
        <begin position="338"/>
        <end position="417"/>
    </location>
</feature>
<proteinExistence type="predicted"/>
<dbReference type="AlphaFoldDB" id="A0AAQ3NQ98"/>
<dbReference type="InterPro" id="IPR036885">
    <property type="entry name" value="SWIB_MDM2_dom_sf"/>
</dbReference>
<dbReference type="InterPro" id="IPR014876">
    <property type="entry name" value="DEK_C"/>
</dbReference>
<keyword evidence="5" id="KW-1185">Reference proteome</keyword>
<dbReference type="InterPro" id="IPR019835">
    <property type="entry name" value="SWIB_domain"/>
</dbReference>
<dbReference type="Pfam" id="PF08766">
    <property type="entry name" value="DEK_C"/>
    <property type="match status" value="1"/>
</dbReference>
<dbReference type="PROSITE" id="PS51925">
    <property type="entry name" value="SWIB_MDM2"/>
    <property type="match status" value="2"/>
</dbReference>
<organism evidence="4 5">
    <name type="scientific">Vigna mungo</name>
    <name type="common">Black gram</name>
    <name type="synonym">Phaseolus mungo</name>
    <dbReference type="NCBI Taxonomy" id="3915"/>
    <lineage>
        <taxon>Eukaryota</taxon>
        <taxon>Viridiplantae</taxon>
        <taxon>Streptophyta</taxon>
        <taxon>Embryophyta</taxon>
        <taxon>Tracheophyta</taxon>
        <taxon>Spermatophyta</taxon>
        <taxon>Magnoliopsida</taxon>
        <taxon>eudicotyledons</taxon>
        <taxon>Gunneridae</taxon>
        <taxon>Pentapetalae</taxon>
        <taxon>rosids</taxon>
        <taxon>fabids</taxon>
        <taxon>Fabales</taxon>
        <taxon>Fabaceae</taxon>
        <taxon>Papilionoideae</taxon>
        <taxon>50 kb inversion clade</taxon>
        <taxon>NPAAA clade</taxon>
        <taxon>indigoferoid/millettioid clade</taxon>
        <taxon>Phaseoleae</taxon>
        <taxon>Vigna</taxon>
    </lineage>
</organism>
<evidence type="ECO:0000313" key="4">
    <source>
        <dbReference type="EMBL" id="WVZ13347.1"/>
    </source>
</evidence>
<gene>
    <name evidence="4" type="ORF">V8G54_017877</name>
</gene>
<feature type="region of interest" description="Disordered" evidence="1">
    <location>
        <begin position="1"/>
        <end position="31"/>
    </location>
</feature>
<protein>
    <recommendedName>
        <fullName evidence="6">SWIB complex BAF60b domain-containing protein</fullName>
    </recommendedName>
</protein>
<feature type="domain" description="DEK-C" evidence="3">
    <location>
        <begin position="96"/>
        <end position="152"/>
    </location>
</feature>
<sequence>MKVHNEGTQKEEERRERRRSKTGREGKGGVATPLTATFTLFTIPPSTTAKPFSNKGYFCDFDLIKTERQEEAEERRYKQPFFLLVYEGGEQRTTTMVSDQDIAKGVESLLRHSDPNSITTVNAVVQQLEAKLGLDLSHKAAFIRDQIDLLLRSHPPRAFLPHPPPPLHKDYFAPLPQHHFPTTHFSSHFALHDEINFQHPNPPPPSKVDSFPENAATVASPQAPKVSVQTGGKRRGGAGGLNKVCGVSPELQAVVGEPALPRTEIVRQLWAYIKKNNLQDPGNKRKIICDDALRLVFETDCTDMFKMNQLLAKHIIPLGPSTKRVKVDVETKIECAEPASSTVVISEALAKFLGTEGKEMPQSEAIRRVWEYIKHHHLEDPLNAMVILCDAKLQELLGCESISALGIPEMLVRHHLFKQPDTHYPIREQMEHSYNLYNDNLCAVKTTSIQIEGVFVHQMNKQGNIAGKSMCEMKAGDHQVRGICICRVEKPDHGNLQLGFKEGTLYGNEQSASKYGIIRFEASATKNREKREGKIYSNKVDDSSSLA</sequence>
<evidence type="ECO:0000259" key="2">
    <source>
        <dbReference type="PROSITE" id="PS51925"/>
    </source>
</evidence>
<accession>A0AAQ3NQ98</accession>
<dbReference type="SUPFAM" id="SSF109715">
    <property type="entry name" value="DEK C-terminal domain"/>
    <property type="match status" value="1"/>
</dbReference>
<name>A0AAQ3NQ98_VIGMU</name>
<evidence type="ECO:0000313" key="5">
    <source>
        <dbReference type="Proteomes" id="UP001374535"/>
    </source>
</evidence>
<dbReference type="PROSITE" id="PS51998">
    <property type="entry name" value="DEK_C"/>
    <property type="match status" value="1"/>
</dbReference>
<evidence type="ECO:0000256" key="1">
    <source>
        <dbReference type="SAM" id="MobiDB-lite"/>
    </source>
</evidence>
<dbReference type="PANTHER" id="PTHR13844">
    <property type="entry name" value="SWI/SNF-RELATED MATRIX-ASSOCIATED ACTIN-DEPENDENT REGULATOR OF CHROMATIN SUBFAMILY D"/>
    <property type="match status" value="1"/>
</dbReference>
<feature type="compositionally biased region" description="Basic and acidic residues" evidence="1">
    <location>
        <begin position="1"/>
        <end position="15"/>
    </location>
</feature>
<feature type="domain" description="DM2" evidence="2">
    <location>
        <begin position="240"/>
        <end position="317"/>
    </location>
</feature>
<dbReference type="CDD" id="cd10567">
    <property type="entry name" value="SWIB-MDM2_like"/>
    <property type="match status" value="2"/>
</dbReference>
<dbReference type="Gene3D" id="1.10.245.10">
    <property type="entry name" value="SWIB/MDM2 domain"/>
    <property type="match status" value="2"/>
</dbReference>
<dbReference type="Gene3D" id="1.10.10.60">
    <property type="entry name" value="Homeodomain-like"/>
    <property type="match status" value="1"/>
</dbReference>
<reference evidence="4 5" key="1">
    <citation type="journal article" date="2023" name="Life. Sci Alliance">
        <title>Evolutionary insights into 3D genome organization and epigenetic landscape of Vigna mungo.</title>
        <authorList>
            <person name="Junaid A."/>
            <person name="Singh B."/>
            <person name="Bhatia S."/>
        </authorList>
    </citation>
    <scope>NUCLEOTIDE SEQUENCE [LARGE SCALE GENOMIC DNA]</scope>
    <source>
        <strain evidence="4">Urdbean</strain>
    </source>
</reference>
<dbReference type="Pfam" id="PF02201">
    <property type="entry name" value="SWIB"/>
    <property type="match status" value="2"/>
</dbReference>
<evidence type="ECO:0008006" key="6">
    <source>
        <dbReference type="Google" id="ProtNLM"/>
    </source>
</evidence>
<dbReference type="Proteomes" id="UP001374535">
    <property type="component" value="Chromosome 5"/>
</dbReference>
<feature type="region of interest" description="Disordered" evidence="1">
    <location>
        <begin position="527"/>
        <end position="547"/>
    </location>
</feature>